<reference evidence="2" key="1">
    <citation type="submission" date="2020-11" db="EMBL/GenBank/DDBJ databases">
        <authorList>
            <consortium name="DOE Joint Genome Institute"/>
            <person name="Ahrendt S."/>
            <person name="Riley R."/>
            <person name="Andreopoulos W."/>
            <person name="Labutti K."/>
            <person name="Pangilinan J."/>
            <person name="Ruiz-Duenas F.J."/>
            <person name="Barrasa J.M."/>
            <person name="Sanchez-Garcia M."/>
            <person name="Camarero S."/>
            <person name="Miyauchi S."/>
            <person name="Serrano A."/>
            <person name="Linde D."/>
            <person name="Babiker R."/>
            <person name="Drula E."/>
            <person name="Ayuso-Fernandez I."/>
            <person name="Pacheco R."/>
            <person name="Padilla G."/>
            <person name="Ferreira P."/>
            <person name="Barriuso J."/>
            <person name="Kellner H."/>
            <person name="Castanera R."/>
            <person name="Alfaro M."/>
            <person name="Ramirez L."/>
            <person name="Pisabarro A.G."/>
            <person name="Kuo A."/>
            <person name="Tritt A."/>
            <person name="Lipzen A."/>
            <person name="He G."/>
            <person name="Yan M."/>
            <person name="Ng V."/>
            <person name="Cullen D."/>
            <person name="Martin F."/>
            <person name="Rosso M.-N."/>
            <person name="Henrissat B."/>
            <person name="Hibbett D."/>
            <person name="Martinez A.T."/>
            <person name="Grigoriev I.V."/>
        </authorList>
    </citation>
    <scope>NUCLEOTIDE SEQUENCE</scope>
    <source>
        <strain evidence="2">CBS 247.69</strain>
    </source>
</reference>
<name>A0A9P5XWE4_9AGAR</name>
<comment type="caution">
    <text evidence="2">The sequence shown here is derived from an EMBL/GenBank/DDBJ whole genome shotgun (WGS) entry which is preliminary data.</text>
</comment>
<proteinExistence type="predicted"/>
<dbReference type="EMBL" id="MU150344">
    <property type="protein sequence ID" value="KAF9458299.1"/>
    <property type="molecule type" value="Genomic_DNA"/>
</dbReference>
<sequence length="559" mass="60297">MTTIIRRTSSDLASMSRAAQRKERLLQIEREQRIEEAEALKMTEEQREILLRSFTSVKVEFSDLDGLKWTHSALRRRQGAPHPKSPVSPTPPNHTFVILTNADLASFSPEDTIRASAARPRPRFPSHYSSPNLSRGSRAGSPANSRSPVKSLFSGASPKLSSRYKESRRASDIELAPSCHTTGYDSDCDRTVRGESDVEDLDYESSGGGAGRGRGRGKRIEKRAKRKVRKSMAGDDGMMDNEDEDDGVWEDIKGEAESLRSRAAEAGHLPEDPTSTAGGNLPVSQLEDTLLLRHTPSPSRSVAIPVTPSKAPAFITYSSPVSRTITSSSSAPSLTYPVPSHARCAPRILLTLPRHSPTADLPRASPALADSTQNSTSPPRLEPTTTLHCSLPPGLSHSQHYSYDAPLPLTRLPHRVRRTRSSSSSSLLPPETQNFSPPLTSLPFPFPSSTVASTLETTPPNLDKPTAPLQIPSERLQASTEAITSLKPGLNPSSTSSLSLLSRPKSSASGILVVRGWNPSERENMYAEETATSPDSLGATAAACTTADETSDKISSLGC</sequence>
<feature type="region of interest" description="Disordered" evidence="1">
    <location>
        <begin position="412"/>
        <end position="442"/>
    </location>
</feature>
<feature type="compositionally biased region" description="Acidic residues" evidence="1">
    <location>
        <begin position="237"/>
        <end position="249"/>
    </location>
</feature>
<feature type="region of interest" description="Disordered" evidence="1">
    <location>
        <begin position="75"/>
        <end position="95"/>
    </location>
</feature>
<organism evidence="2 3">
    <name type="scientific">Collybia nuda</name>
    <dbReference type="NCBI Taxonomy" id="64659"/>
    <lineage>
        <taxon>Eukaryota</taxon>
        <taxon>Fungi</taxon>
        <taxon>Dikarya</taxon>
        <taxon>Basidiomycota</taxon>
        <taxon>Agaricomycotina</taxon>
        <taxon>Agaricomycetes</taxon>
        <taxon>Agaricomycetidae</taxon>
        <taxon>Agaricales</taxon>
        <taxon>Tricholomatineae</taxon>
        <taxon>Clitocybaceae</taxon>
        <taxon>Collybia</taxon>
    </lineage>
</organism>
<feature type="region of interest" description="Disordered" evidence="1">
    <location>
        <begin position="355"/>
        <end position="393"/>
    </location>
</feature>
<feature type="region of interest" description="Disordered" evidence="1">
    <location>
        <begin position="197"/>
        <end position="282"/>
    </location>
</feature>
<evidence type="ECO:0000313" key="2">
    <source>
        <dbReference type="EMBL" id="KAF9458299.1"/>
    </source>
</evidence>
<feature type="compositionally biased region" description="Pro residues" evidence="1">
    <location>
        <begin position="83"/>
        <end position="92"/>
    </location>
</feature>
<evidence type="ECO:0000313" key="3">
    <source>
        <dbReference type="Proteomes" id="UP000807353"/>
    </source>
</evidence>
<accession>A0A9P5XWE4</accession>
<gene>
    <name evidence="2" type="ORF">BDZ94DRAFT_1270955</name>
</gene>
<feature type="compositionally biased region" description="Polar residues" evidence="1">
    <location>
        <begin position="273"/>
        <end position="282"/>
    </location>
</feature>
<dbReference type="AlphaFoldDB" id="A0A9P5XWE4"/>
<dbReference type="OrthoDB" id="2757916at2759"/>
<dbReference type="Proteomes" id="UP000807353">
    <property type="component" value="Unassembled WGS sequence"/>
</dbReference>
<feature type="compositionally biased region" description="Basic residues" evidence="1">
    <location>
        <begin position="213"/>
        <end position="230"/>
    </location>
</feature>
<keyword evidence="3" id="KW-1185">Reference proteome</keyword>
<feature type="compositionally biased region" description="Polar residues" evidence="1">
    <location>
        <begin position="370"/>
        <end position="388"/>
    </location>
</feature>
<feature type="region of interest" description="Disordered" evidence="1">
    <location>
        <begin position="115"/>
        <end position="170"/>
    </location>
</feature>
<evidence type="ECO:0000256" key="1">
    <source>
        <dbReference type="SAM" id="MobiDB-lite"/>
    </source>
</evidence>
<protein>
    <submittedName>
        <fullName evidence="2">Uncharacterized protein</fullName>
    </submittedName>
</protein>
<feature type="compositionally biased region" description="Basic and acidic residues" evidence="1">
    <location>
        <begin position="250"/>
        <end position="271"/>
    </location>
</feature>